<evidence type="ECO:0000256" key="7">
    <source>
        <dbReference type="ARBA" id="ARBA00023027"/>
    </source>
</evidence>
<dbReference type="InterPro" id="IPR013785">
    <property type="entry name" value="Aldolase_TIM"/>
</dbReference>
<evidence type="ECO:0000256" key="13">
    <source>
        <dbReference type="ARBA" id="ARBA00049467"/>
    </source>
</evidence>
<dbReference type="PANTHER" id="PTHR11082">
    <property type="entry name" value="TRNA-DIHYDROURIDINE SYNTHASE"/>
    <property type="match status" value="1"/>
</dbReference>
<evidence type="ECO:0000256" key="12">
    <source>
        <dbReference type="ARBA" id="ARBA00048934"/>
    </source>
</evidence>
<comment type="catalytic activity">
    <reaction evidence="11">
        <text>5,6-dihydrouridine(16) in tRNA + NADP(+) = uridine(16) in tRNA + NADPH + H(+)</text>
        <dbReference type="Rhea" id="RHEA:53376"/>
        <dbReference type="Rhea" id="RHEA-COMP:13543"/>
        <dbReference type="Rhea" id="RHEA-COMP:13544"/>
        <dbReference type="ChEBI" id="CHEBI:15378"/>
        <dbReference type="ChEBI" id="CHEBI:57783"/>
        <dbReference type="ChEBI" id="CHEBI:58349"/>
        <dbReference type="ChEBI" id="CHEBI:65315"/>
        <dbReference type="ChEBI" id="CHEBI:74443"/>
        <dbReference type="EC" id="1.3.1.88"/>
    </reaction>
    <physiologicalReaction direction="right-to-left" evidence="11">
        <dbReference type="Rhea" id="RHEA:53378"/>
    </physiologicalReaction>
</comment>
<comment type="catalytic activity">
    <reaction evidence="10">
        <text>5,6-dihydrouridine(17) in tRNA + NAD(+) = uridine(17) in tRNA + NADH + H(+)</text>
        <dbReference type="Rhea" id="RHEA:53372"/>
        <dbReference type="Rhea" id="RHEA-COMP:13541"/>
        <dbReference type="Rhea" id="RHEA-COMP:13542"/>
        <dbReference type="ChEBI" id="CHEBI:15378"/>
        <dbReference type="ChEBI" id="CHEBI:57540"/>
        <dbReference type="ChEBI" id="CHEBI:57945"/>
        <dbReference type="ChEBI" id="CHEBI:65315"/>
        <dbReference type="ChEBI" id="CHEBI:74443"/>
        <dbReference type="EC" id="1.3.1.88"/>
    </reaction>
    <physiologicalReaction direction="right-to-left" evidence="10">
        <dbReference type="Rhea" id="RHEA:53374"/>
    </physiologicalReaction>
</comment>
<dbReference type="InterPro" id="IPR018517">
    <property type="entry name" value="tRNA_hU_synthase_CS"/>
</dbReference>
<feature type="domain" description="DUS-like FMN-binding" evidence="15">
    <location>
        <begin position="18"/>
        <end position="286"/>
    </location>
</feature>
<dbReference type="EC" id="1.3.1.88" evidence="9"/>
<comment type="cofactor">
    <cofactor evidence="1">
        <name>FMN</name>
        <dbReference type="ChEBI" id="CHEBI:58210"/>
    </cofactor>
</comment>
<evidence type="ECO:0000259" key="15">
    <source>
        <dbReference type="Pfam" id="PF01207"/>
    </source>
</evidence>
<evidence type="ECO:0000256" key="3">
    <source>
        <dbReference type="ARBA" id="ARBA00022643"/>
    </source>
</evidence>
<organism evidence="16 17">
    <name type="scientific">Fasciola hepatica</name>
    <name type="common">Liver fluke</name>
    <dbReference type="NCBI Taxonomy" id="6192"/>
    <lineage>
        <taxon>Eukaryota</taxon>
        <taxon>Metazoa</taxon>
        <taxon>Spiralia</taxon>
        <taxon>Lophotrochozoa</taxon>
        <taxon>Platyhelminthes</taxon>
        <taxon>Trematoda</taxon>
        <taxon>Digenea</taxon>
        <taxon>Plagiorchiida</taxon>
        <taxon>Echinostomata</taxon>
        <taxon>Echinostomatoidea</taxon>
        <taxon>Fasciolidae</taxon>
        <taxon>Fasciola</taxon>
    </lineage>
</organism>
<evidence type="ECO:0000256" key="8">
    <source>
        <dbReference type="ARBA" id="ARBA00038313"/>
    </source>
</evidence>
<keyword evidence="6" id="KW-0560">Oxidoreductase</keyword>
<feature type="region of interest" description="Disordered" evidence="14">
    <location>
        <begin position="424"/>
        <end position="444"/>
    </location>
</feature>
<dbReference type="PANTHER" id="PTHR11082:SF5">
    <property type="entry name" value="TRNA-DIHYDROURIDINE(16_17) SYNTHASE [NAD(P)(+)]-LIKE"/>
    <property type="match status" value="1"/>
</dbReference>
<dbReference type="Pfam" id="PF01207">
    <property type="entry name" value="Dus"/>
    <property type="match status" value="1"/>
</dbReference>
<gene>
    <name evidence="16" type="ORF">D915_004349</name>
</gene>
<name>A0A4E0S1P7_FASHE</name>
<evidence type="ECO:0000256" key="4">
    <source>
        <dbReference type="ARBA" id="ARBA00022694"/>
    </source>
</evidence>
<dbReference type="SUPFAM" id="SSF51395">
    <property type="entry name" value="FMN-linked oxidoreductases"/>
    <property type="match status" value="1"/>
</dbReference>
<evidence type="ECO:0000256" key="11">
    <source>
        <dbReference type="ARBA" id="ARBA00047652"/>
    </source>
</evidence>
<dbReference type="AlphaFoldDB" id="A0A4E0S1P7"/>
<evidence type="ECO:0000256" key="10">
    <source>
        <dbReference type="ARBA" id="ARBA00047287"/>
    </source>
</evidence>
<keyword evidence="7" id="KW-0520">NAD</keyword>
<comment type="caution">
    <text evidence="16">The sequence shown here is derived from an EMBL/GenBank/DDBJ whole genome shotgun (WGS) entry which is preliminary data.</text>
</comment>
<dbReference type="PROSITE" id="PS01136">
    <property type="entry name" value="UPF0034"/>
    <property type="match status" value="1"/>
</dbReference>
<dbReference type="EMBL" id="JXXN02001373">
    <property type="protein sequence ID" value="THD24910.1"/>
    <property type="molecule type" value="Genomic_DNA"/>
</dbReference>
<protein>
    <recommendedName>
        <fullName evidence="9">tRNA-dihydrouridine(16/17) synthase [NAD(P)(+)]</fullName>
        <ecNumber evidence="9">1.3.1.88</ecNumber>
    </recommendedName>
</protein>
<evidence type="ECO:0000313" key="17">
    <source>
        <dbReference type="Proteomes" id="UP000230066"/>
    </source>
</evidence>
<dbReference type="GO" id="GO:0050660">
    <property type="term" value="F:flavin adenine dinucleotide binding"/>
    <property type="evidence" value="ECO:0007669"/>
    <property type="project" value="InterPro"/>
</dbReference>
<comment type="catalytic activity">
    <reaction evidence="12">
        <text>5,6-dihydrouridine(16) in tRNA + NAD(+) = uridine(16) in tRNA + NADH + H(+)</text>
        <dbReference type="Rhea" id="RHEA:53380"/>
        <dbReference type="Rhea" id="RHEA-COMP:13543"/>
        <dbReference type="Rhea" id="RHEA-COMP:13544"/>
        <dbReference type="ChEBI" id="CHEBI:15378"/>
        <dbReference type="ChEBI" id="CHEBI:57540"/>
        <dbReference type="ChEBI" id="CHEBI:57945"/>
        <dbReference type="ChEBI" id="CHEBI:65315"/>
        <dbReference type="ChEBI" id="CHEBI:74443"/>
        <dbReference type="EC" id="1.3.1.88"/>
    </reaction>
    <physiologicalReaction direction="right-to-left" evidence="12">
        <dbReference type="Rhea" id="RHEA:53382"/>
    </physiologicalReaction>
</comment>
<comment type="similarity">
    <text evidence="8">Belongs to the Dus family. Dus1 subfamily.</text>
</comment>
<keyword evidence="3" id="KW-0288">FMN</keyword>
<evidence type="ECO:0000256" key="9">
    <source>
        <dbReference type="ARBA" id="ARBA00038890"/>
    </source>
</evidence>
<comment type="catalytic activity">
    <reaction evidence="13">
        <text>5,6-dihydrouridine(17) in tRNA + NADP(+) = uridine(17) in tRNA + NADPH + H(+)</text>
        <dbReference type="Rhea" id="RHEA:53368"/>
        <dbReference type="Rhea" id="RHEA-COMP:13541"/>
        <dbReference type="Rhea" id="RHEA-COMP:13542"/>
        <dbReference type="ChEBI" id="CHEBI:15378"/>
        <dbReference type="ChEBI" id="CHEBI:57783"/>
        <dbReference type="ChEBI" id="CHEBI:58349"/>
        <dbReference type="ChEBI" id="CHEBI:65315"/>
        <dbReference type="ChEBI" id="CHEBI:74443"/>
        <dbReference type="EC" id="1.3.1.88"/>
    </reaction>
    <physiologicalReaction direction="right-to-left" evidence="13">
        <dbReference type="Rhea" id="RHEA:53370"/>
    </physiologicalReaction>
</comment>
<evidence type="ECO:0000313" key="16">
    <source>
        <dbReference type="EMBL" id="THD24910.1"/>
    </source>
</evidence>
<keyword evidence="5" id="KW-0521">NADP</keyword>
<reference evidence="16" key="1">
    <citation type="submission" date="2019-03" db="EMBL/GenBank/DDBJ databases">
        <title>Improved annotation for the trematode Fasciola hepatica.</title>
        <authorList>
            <person name="Choi Y.-J."/>
            <person name="Martin J."/>
            <person name="Mitreva M."/>
        </authorList>
    </citation>
    <scope>NUCLEOTIDE SEQUENCE [LARGE SCALE GENOMIC DNA]</scope>
</reference>
<dbReference type="Gene3D" id="3.20.20.70">
    <property type="entry name" value="Aldolase class I"/>
    <property type="match status" value="1"/>
</dbReference>
<dbReference type="GO" id="GO:0017150">
    <property type="term" value="F:tRNA dihydrouridine synthase activity"/>
    <property type="evidence" value="ECO:0007669"/>
    <property type="project" value="InterPro"/>
</dbReference>
<keyword evidence="2" id="KW-0285">Flavoprotein</keyword>
<evidence type="ECO:0000256" key="5">
    <source>
        <dbReference type="ARBA" id="ARBA00022857"/>
    </source>
</evidence>
<keyword evidence="17" id="KW-1185">Reference proteome</keyword>
<proteinExistence type="inferred from homology"/>
<dbReference type="Proteomes" id="UP000230066">
    <property type="component" value="Unassembled WGS sequence"/>
</dbReference>
<accession>A0A4E0S1P7</accession>
<evidence type="ECO:0000256" key="1">
    <source>
        <dbReference type="ARBA" id="ARBA00001917"/>
    </source>
</evidence>
<evidence type="ECO:0000256" key="2">
    <source>
        <dbReference type="ARBA" id="ARBA00022630"/>
    </source>
</evidence>
<dbReference type="InterPro" id="IPR035587">
    <property type="entry name" value="DUS-like_FMN-bd"/>
</dbReference>
<keyword evidence="4" id="KW-0819">tRNA processing</keyword>
<evidence type="ECO:0000256" key="6">
    <source>
        <dbReference type="ARBA" id="ARBA00023002"/>
    </source>
</evidence>
<evidence type="ECO:0000256" key="14">
    <source>
        <dbReference type="SAM" id="MobiDB-lite"/>
    </source>
</evidence>
<sequence>MSKHKNLMASWGNPKHVLAPMVDGSELAWRMFGRNHGVHLTYTPMIHSVMFLKDRKYRQSCLQFTKDDRPLIAQFCANAPETFTEAAKAVEPYCDAIDLNLGCPQGIAKRGHYGAFLQDEWELLSKIIRHASNNLTLPITCKIRVFPDVERTVQYARMLEAAGVSLLTVHGRTREMKGHLTGLADWSQIRRVKEAVSIPVIANGNIQYFADVERCLSETNADAVMSAEGHLHNPAIFSGLQPSVYDMCSEYLCLAEKYPTTLSIVRGHVFKILHHALNEHPEFRQTIGLSQYLKEIRLYIDRMRVVCADCKKNTSDELPHPHWICQPYERPKMIYSDAVANVVADAKDESLIRYALSEQRKLRRETKRNLRQVRRDQSTLGRSSCIHCNLNLKGNQCPVNACRGCCWKLDPGRSNHCSVHQYAKKRRKDRLSPSSDVKHLSESE</sequence>
<dbReference type="CDD" id="cd02801">
    <property type="entry name" value="DUS_like_FMN"/>
    <property type="match status" value="1"/>
</dbReference>